<accession>A0A1J4MLQ6</accession>
<keyword evidence="8" id="KW-1185">Reference proteome</keyword>
<dbReference type="InterPro" id="IPR023267">
    <property type="entry name" value="RCMT"/>
</dbReference>
<dbReference type="OrthoDB" id="435282at2759"/>
<dbReference type="GO" id="GO:0008173">
    <property type="term" value="F:RNA methyltransferase activity"/>
    <property type="evidence" value="ECO:0007669"/>
    <property type="project" value="InterPro"/>
</dbReference>
<keyword evidence="3 5" id="KW-0949">S-adenosyl-L-methionine</keyword>
<dbReference type="InterPro" id="IPR029063">
    <property type="entry name" value="SAM-dependent_MTases_sf"/>
</dbReference>
<comment type="similarity">
    <text evidence="5">Belongs to the class I-like SAM-binding methyltransferase superfamily. RsmB/NOP family.</text>
</comment>
<dbReference type="InterPro" id="IPR001678">
    <property type="entry name" value="MeTrfase_RsmB-F_NOP2_dom"/>
</dbReference>
<dbReference type="InterPro" id="IPR049560">
    <property type="entry name" value="MeTrfase_RsmB-F_NOP2_cat"/>
</dbReference>
<evidence type="ECO:0000313" key="8">
    <source>
        <dbReference type="Proteomes" id="UP000186176"/>
    </source>
</evidence>
<dbReference type="Gene3D" id="3.40.50.150">
    <property type="entry name" value="Vaccinia Virus protein VP39"/>
    <property type="match status" value="1"/>
</dbReference>
<dbReference type="AlphaFoldDB" id="A0A1J4MLQ6"/>
<comment type="caution">
    <text evidence="7">The sequence shown here is derived from an EMBL/GenBank/DDBJ whole genome shotgun (WGS) entry which is preliminary data.</text>
</comment>
<sequence length="507" mass="58079">MSTLYLEAAKVLNKIEKKNVGVRSAIYSEKQRKCNIRKLSALVHGVNRKKKELEVILQKSHLLKGSDISQITNYWLLLVLAYEQLFGSLKIQGGGALARLVRKNKDKLYECFAREYPELVNEKHHLKVHEKIPRYLRVNTSIESTESVLNSILEQIRQTDQFRNENEDFLKYVWIDKDIKNLIVCKNEIAKLLCLDRIPSNNELIKTSKVALQDKGSCFSAVCAKITPGDFVLDACSAPGSKSLHIIDMFKRKGRLVALDKDFNRIKTLIKRISEVPYLAGPFIYKSKNFELVEIEGITDECLSNEIGCIFLDKESKLIKDNKSINISSLDKTQAPDLLIQIAKCDFLNLIPDTDDHHLPWYHFRNTISNIRVIILDPSCSGSGLPQHGKVENENIEKRLKSLSEFQTKMLIHALTSFQSANTICYSTCSVFTEENEQVVFNSLEKCKDSENSRFSLDFAVENWENPPRTCQNYSFSEIYKKCLFVNPETHNCRGFFLAKFVKNSSI</sequence>
<evidence type="ECO:0000256" key="4">
    <source>
        <dbReference type="ARBA" id="ARBA00022884"/>
    </source>
</evidence>
<feature type="active site" description="Nucleophile" evidence="5">
    <location>
        <position position="429"/>
    </location>
</feature>
<name>A0A1J4MLQ6_9CRYT</name>
<dbReference type="SUPFAM" id="SSF53335">
    <property type="entry name" value="S-adenosyl-L-methionine-dependent methyltransferases"/>
    <property type="match status" value="1"/>
</dbReference>
<feature type="domain" description="SAM-dependent MTase RsmB/NOP-type" evidence="6">
    <location>
        <begin position="124"/>
        <end position="504"/>
    </location>
</feature>
<evidence type="ECO:0000256" key="2">
    <source>
        <dbReference type="ARBA" id="ARBA00022679"/>
    </source>
</evidence>
<feature type="binding site" evidence="5">
    <location>
        <position position="377"/>
    </location>
    <ligand>
        <name>S-adenosyl-L-methionine</name>
        <dbReference type="ChEBI" id="CHEBI:59789"/>
    </ligand>
</feature>
<dbReference type="GO" id="GO:0003723">
    <property type="term" value="F:RNA binding"/>
    <property type="evidence" value="ECO:0007669"/>
    <property type="project" value="UniProtKB-UniRule"/>
</dbReference>
<dbReference type="GeneID" id="39979877"/>
<evidence type="ECO:0000256" key="1">
    <source>
        <dbReference type="ARBA" id="ARBA00022603"/>
    </source>
</evidence>
<dbReference type="PROSITE" id="PS51686">
    <property type="entry name" value="SAM_MT_RSMB_NOP"/>
    <property type="match status" value="1"/>
</dbReference>
<reference evidence="7 8" key="1">
    <citation type="submission" date="2016-10" db="EMBL/GenBank/DDBJ databases">
        <title>Reductive evolution of mitochondrial metabolism and differential evolution of invasion-related proteins in Cryptosporidium.</title>
        <authorList>
            <person name="Liu S."/>
            <person name="Roellig D.M."/>
            <person name="Guo Y."/>
            <person name="Li N."/>
            <person name="Frace M.A."/>
            <person name="Tang K."/>
            <person name="Zhang L."/>
            <person name="Feng Y."/>
            <person name="Xiao L."/>
        </authorList>
    </citation>
    <scope>NUCLEOTIDE SEQUENCE [LARGE SCALE GENOMIC DNA]</scope>
    <source>
        <strain evidence="7">39726</strain>
    </source>
</reference>
<feature type="binding site" evidence="5">
    <location>
        <begin position="236"/>
        <end position="242"/>
    </location>
    <ligand>
        <name>S-adenosyl-L-methionine</name>
        <dbReference type="ChEBI" id="CHEBI:59789"/>
    </ligand>
</feature>
<dbReference type="RefSeq" id="XP_028876105.1">
    <property type="nucleotide sequence ID" value="XM_029020098.1"/>
</dbReference>
<gene>
    <name evidence="7" type="ORF">cubi_03085</name>
</gene>
<evidence type="ECO:0000256" key="5">
    <source>
        <dbReference type="PROSITE-ProRule" id="PRU01023"/>
    </source>
</evidence>
<evidence type="ECO:0000256" key="3">
    <source>
        <dbReference type="ARBA" id="ARBA00022691"/>
    </source>
</evidence>
<dbReference type="GO" id="GO:0070475">
    <property type="term" value="P:rRNA base methylation"/>
    <property type="evidence" value="ECO:0007669"/>
    <property type="project" value="TreeGrafter"/>
</dbReference>
<dbReference type="PANTHER" id="PTHR22807">
    <property type="entry name" value="NOP2 YEAST -RELATED NOL1/NOP2/FMU SUN DOMAIN-CONTAINING"/>
    <property type="match status" value="1"/>
</dbReference>
<dbReference type="Proteomes" id="UP000186176">
    <property type="component" value="Unassembled WGS sequence"/>
</dbReference>
<dbReference type="GO" id="GO:0005730">
    <property type="term" value="C:nucleolus"/>
    <property type="evidence" value="ECO:0007669"/>
    <property type="project" value="TreeGrafter"/>
</dbReference>
<organism evidence="7 8">
    <name type="scientific">Cryptosporidium ubiquitum</name>
    <dbReference type="NCBI Taxonomy" id="857276"/>
    <lineage>
        <taxon>Eukaryota</taxon>
        <taxon>Sar</taxon>
        <taxon>Alveolata</taxon>
        <taxon>Apicomplexa</taxon>
        <taxon>Conoidasida</taxon>
        <taxon>Coccidia</taxon>
        <taxon>Eucoccidiorida</taxon>
        <taxon>Eimeriorina</taxon>
        <taxon>Cryptosporidiidae</taxon>
        <taxon>Cryptosporidium</taxon>
    </lineage>
</organism>
<dbReference type="EMBL" id="LRBP01000006">
    <property type="protein sequence ID" value="OII74975.1"/>
    <property type="molecule type" value="Genomic_DNA"/>
</dbReference>
<comment type="caution">
    <text evidence="5">Lacks conserved residue(s) required for the propagation of feature annotation.</text>
</comment>
<feature type="binding site" evidence="5">
    <location>
        <position position="260"/>
    </location>
    <ligand>
        <name>S-adenosyl-L-methionine</name>
        <dbReference type="ChEBI" id="CHEBI:59789"/>
    </ligand>
</feature>
<proteinExistence type="inferred from homology"/>
<keyword evidence="4 5" id="KW-0694">RNA-binding</keyword>
<evidence type="ECO:0000313" key="7">
    <source>
        <dbReference type="EMBL" id="OII74975.1"/>
    </source>
</evidence>
<dbReference type="Pfam" id="PF01189">
    <property type="entry name" value="Methyltr_RsmB-F"/>
    <property type="match status" value="2"/>
</dbReference>
<evidence type="ECO:0000259" key="6">
    <source>
        <dbReference type="PROSITE" id="PS51686"/>
    </source>
</evidence>
<dbReference type="PANTHER" id="PTHR22807:SF4">
    <property type="entry name" value="28S RRNA (CYTOSINE-C(5))-METHYLTRANSFERASE"/>
    <property type="match status" value="1"/>
</dbReference>
<keyword evidence="2 5" id="KW-0808">Transferase</keyword>
<keyword evidence="1 5" id="KW-0489">Methyltransferase</keyword>
<protein>
    <recommendedName>
        <fullName evidence="6">SAM-dependent MTase RsmB/NOP-type domain-containing protein</fullName>
    </recommendedName>
</protein>
<dbReference type="PRINTS" id="PR02008">
    <property type="entry name" value="RCMTFAMILY"/>
</dbReference>
<dbReference type="VEuPathDB" id="CryptoDB:cubi_03085"/>